<dbReference type="InterPro" id="IPR050623">
    <property type="entry name" value="Glucan_succinyl_AcylTrfase"/>
</dbReference>
<evidence type="ECO:0000259" key="2">
    <source>
        <dbReference type="Pfam" id="PF01757"/>
    </source>
</evidence>
<keyword evidence="1" id="KW-0472">Membrane</keyword>
<keyword evidence="1" id="KW-0812">Transmembrane</keyword>
<feature type="transmembrane region" description="Helical" evidence="1">
    <location>
        <begin position="210"/>
        <end position="229"/>
    </location>
</feature>
<dbReference type="GO" id="GO:0016747">
    <property type="term" value="F:acyltransferase activity, transferring groups other than amino-acyl groups"/>
    <property type="evidence" value="ECO:0007669"/>
    <property type="project" value="InterPro"/>
</dbReference>
<comment type="caution">
    <text evidence="3">The sequence shown here is derived from an EMBL/GenBank/DDBJ whole genome shotgun (WGS) entry which is preliminary data.</text>
</comment>
<name>A0A4Q7N605_9BACT</name>
<evidence type="ECO:0000313" key="4">
    <source>
        <dbReference type="Proteomes" id="UP000293874"/>
    </source>
</evidence>
<keyword evidence="3" id="KW-0012">Acyltransferase</keyword>
<feature type="transmembrane region" description="Helical" evidence="1">
    <location>
        <begin position="125"/>
        <end position="147"/>
    </location>
</feature>
<dbReference type="EMBL" id="SGXA01000001">
    <property type="protein sequence ID" value="RZS76489.1"/>
    <property type="molecule type" value="Genomic_DNA"/>
</dbReference>
<feature type="transmembrane region" description="Helical" evidence="1">
    <location>
        <begin position="87"/>
        <end position="105"/>
    </location>
</feature>
<feature type="transmembrane region" description="Helical" evidence="1">
    <location>
        <begin position="249"/>
        <end position="265"/>
    </location>
</feature>
<organism evidence="3 4">
    <name type="scientific">Pseudobacter ginsenosidimutans</name>
    <dbReference type="NCBI Taxonomy" id="661488"/>
    <lineage>
        <taxon>Bacteria</taxon>
        <taxon>Pseudomonadati</taxon>
        <taxon>Bacteroidota</taxon>
        <taxon>Chitinophagia</taxon>
        <taxon>Chitinophagales</taxon>
        <taxon>Chitinophagaceae</taxon>
        <taxon>Pseudobacter</taxon>
    </lineage>
</organism>
<accession>A0A4Q7N605</accession>
<feature type="transmembrane region" description="Helical" evidence="1">
    <location>
        <begin position="385"/>
        <end position="407"/>
    </location>
</feature>
<gene>
    <name evidence="3" type="ORF">EV199_2374</name>
</gene>
<feature type="transmembrane region" description="Helical" evidence="1">
    <location>
        <begin position="172"/>
        <end position="190"/>
    </location>
</feature>
<dbReference type="PANTHER" id="PTHR36927">
    <property type="entry name" value="BLR4337 PROTEIN"/>
    <property type="match status" value="1"/>
</dbReference>
<evidence type="ECO:0000313" key="3">
    <source>
        <dbReference type="EMBL" id="RZS76489.1"/>
    </source>
</evidence>
<keyword evidence="1" id="KW-1133">Transmembrane helix</keyword>
<dbReference type="Proteomes" id="UP000293874">
    <property type="component" value="Unassembled WGS sequence"/>
</dbReference>
<dbReference type="Pfam" id="PF01757">
    <property type="entry name" value="Acyl_transf_3"/>
    <property type="match status" value="1"/>
</dbReference>
<reference evidence="3 4" key="1">
    <citation type="submission" date="2019-02" db="EMBL/GenBank/DDBJ databases">
        <title>Genomic Encyclopedia of Type Strains, Phase IV (KMG-IV): sequencing the most valuable type-strain genomes for metagenomic binning, comparative biology and taxonomic classification.</title>
        <authorList>
            <person name="Goeker M."/>
        </authorList>
    </citation>
    <scope>NUCLEOTIDE SEQUENCE [LARGE SCALE GENOMIC DNA]</scope>
    <source>
        <strain evidence="3 4">DSM 18116</strain>
    </source>
</reference>
<sequence>MQMQDSAVTFYGLYRLTGRQSAMTANNTNRDHWVDNLRSAITLLVVAHHASLSYTSFASFNKDAYILSTHPVVDPHRWVGMDIFENYNDIFFMFLMFFIGGLFLVKSVQKKGGWQFTKDRFSRLFIPFLFPGTVLMLIAYFPAWIIAKNNTNIEAYVKDFFTIEAWPVGPPWFIWVLFAFNALFAFVYPLAKNNIARAGMRLDTLQNKPFLFFMLLLLVTWILYVPVAFNIGAGTWTGWGPFDFQLSRILAYAGYFLLGVIIGATEFNKGIFNVQAAVIGRWKSWLALSLLLYALITLNTTCGWLRALVMENRLHANTAWLIYYTVYAASCAASCLAFIGLFRTKANTTNSWWRSLSANAYLIYLLHYVFVVWMQFGLMEWAIAAWLKFIIVFFVSVTLSWFTAGCLRKIPVIRRYL</sequence>
<feature type="transmembrane region" description="Helical" evidence="1">
    <location>
        <begin position="321"/>
        <end position="341"/>
    </location>
</feature>
<feature type="transmembrane region" description="Helical" evidence="1">
    <location>
        <begin position="285"/>
        <end position="309"/>
    </location>
</feature>
<dbReference type="AlphaFoldDB" id="A0A4Q7N605"/>
<keyword evidence="4" id="KW-1185">Reference proteome</keyword>
<dbReference type="PANTHER" id="PTHR36927:SF4">
    <property type="entry name" value="BLR5718 PROTEIN"/>
    <property type="match status" value="1"/>
</dbReference>
<keyword evidence="3" id="KW-0808">Transferase</keyword>
<evidence type="ECO:0000256" key="1">
    <source>
        <dbReference type="SAM" id="Phobius"/>
    </source>
</evidence>
<dbReference type="InterPro" id="IPR002656">
    <property type="entry name" value="Acyl_transf_3_dom"/>
</dbReference>
<dbReference type="RefSeq" id="WP_225979893.1">
    <property type="nucleotide sequence ID" value="NZ_CP042431.1"/>
</dbReference>
<feature type="transmembrane region" description="Helical" evidence="1">
    <location>
        <begin position="361"/>
        <end position="379"/>
    </location>
</feature>
<protein>
    <submittedName>
        <fullName evidence="3">Surface polysaccharide O-acyltransferase-like enzyme</fullName>
    </submittedName>
</protein>
<proteinExistence type="predicted"/>
<feature type="domain" description="Acyltransferase 3" evidence="2">
    <location>
        <begin position="32"/>
        <end position="403"/>
    </location>
</feature>